<keyword evidence="3" id="KW-0732">Signal</keyword>
<dbReference type="NCBIfam" id="TIGR01256">
    <property type="entry name" value="modA"/>
    <property type="match status" value="1"/>
</dbReference>
<proteinExistence type="inferred from homology"/>
<evidence type="ECO:0000256" key="3">
    <source>
        <dbReference type="ARBA" id="ARBA00022729"/>
    </source>
</evidence>
<name>A0A849SJY4_UNCEI</name>
<dbReference type="PANTHER" id="PTHR30632">
    <property type="entry name" value="MOLYBDATE-BINDING PERIPLASMIC PROTEIN"/>
    <property type="match status" value="1"/>
</dbReference>
<evidence type="ECO:0000256" key="1">
    <source>
        <dbReference type="ARBA" id="ARBA00009175"/>
    </source>
</evidence>
<sequence>MVLNPGDAIAERVPRNALRVFAAASLAESFGELARHFEDVNPAVRVQLNLAGSQQLAAQLEQGAIADVFASADERWMDHVRQVGLVMGTPAHFARNRLVVIVPRTNPARIARLQDLARRGIKLVMGAESVPVGRYGREMLRNLASVTGFDPDFARRVLANVVSEEENVKAVVGKVQLGEADAGIVYRSDVTPALSRFVRTFEIPDSANVLTLYPIAVLAGTRAPELSRAFVELVRSPEGQRILAERGMIPVVAAP</sequence>
<accession>A0A849SJY4</accession>
<dbReference type="AlphaFoldDB" id="A0A849SJY4"/>
<feature type="binding site" evidence="4">
    <location>
        <position position="25"/>
    </location>
    <ligand>
        <name>molybdate</name>
        <dbReference type="ChEBI" id="CHEBI:36264"/>
    </ligand>
</feature>
<keyword evidence="4" id="KW-0500">Molybdenum</keyword>
<dbReference type="GO" id="GO:0030973">
    <property type="term" value="F:molybdate ion binding"/>
    <property type="evidence" value="ECO:0007669"/>
    <property type="project" value="TreeGrafter"/>
</dbReference>
<evidence type="ECO:0000256" key="4">
    <source>
        <dbReference type="PIRSR" id="PIRSR004846-1"/>
    </source>
</evidence>
<dbReference type="InterPro" id="IPR050682">
    <property type="entry name" value="ModA/WtpA"/>
</dbReference>
<dbReference type="Gene3D" id="3.40.190.10">
    <property type="entry name" value="Periplasmic binding protein-like II"/>
    <property type="match status" value="2"/>
</dbReference>
<evidence type="ECO:0000313" key="6">
    <source>
        <dbReference type="Proteomes" id="UP000580839"/>
    </source>
</evidence>
<dbReference type="Proteomes" id="UP000580839">
    <property type="component" value="Unassembled WGS sequence"/>
</dbReference>
<gene>
    <name evidence="5" type="primary">modA</name>
    <name evidence="5" type="ORF">HOP12_03205</name>
</gene>
<reference evidence="5 6" key="1">
    <citation type="submission" date="2020-04" db="EMBL/GenBank/DDBJ databases">
        <title>Metagenomic profiling of ammonia- and methane-oxidizing microorganisms in a Dutch drinking water treatment plant.</title>
        <authorList>
            <person name="Poghosyan L."/>
            <person name="Leucker S."/>
        </authorList>
    </citation>
    <scope>NUCLEOTIDE SEQUENCE [LARGE SCALE GENOMIC DNA]</scope>
    <source>
        <strain evidence="5">S-RSF-IL-03</strain>
    </source>
</reference>
<dbReference type="SUPFAM" id="SSF53850">
    <property type="entry name" value="Periplasmic binding protein-like II"/>
    <property type="match status" value="1"/>
</dbReference>
<evidence type="ECO:0000256" key="2">
    <source>
        <dbReference type="ARBA" id="ARBA00022723"/>
    </source>
</evidence>
<feature type="binding site" evidence="4">
    <location>
        <position position="186"/>
    </location>
    <ligand>
        <name>molybdate</name>
        <dbReference type="ChEBI" id="CHEBI:36264"/>
    </ligand>
</feature>
<dbReference type="GO" id="GO:0015689">
    <property type="term" value="P:molybdate ion transport"/>
    <property type="evidence" value="ECO:0007669"/>
    <property type="project" value="InterPro"/>
</dbReference>
<dbReference type="CDD" id="cd13538">
    <property type="entry name" value="PBP2_ModA_like_1"/>
    <property type="match status" value="1"/>
</dbReference>
<dbReference type="Pfam" id="PF13531">
    <property type="entry name" value="SBP_bac_11"/>
    <property type="match status" value="1"/>
</dbReference>
<dbReference type="EMBL" id="JABFRW010000031">
    <property type="protein sequence ID" value="NOT33157.1"/>
    <property type="molecule type" value="Genomic_DNA"/>
</dbReference>
<feature type="binding site" evidence="4">
    <location>
        <position position="53"/>
    </location>
    <ligand>
        <name>molybdate</name>
        <dbReference type="ChEBI" id="CHEBI:36264"/>
    </ligand>
</feature>
<protein>
    <submittedName>
        <fullName evidence="5">Molybdate ABC transporter substrate-binding protein</fullName>
    </submittedName>
</protein>
<comment type="similarity">
    <text evidence="1">Belongs to the bacterial solute-binding protein ModA family.</text>
</comment>
<dbReference type="GO" id="GO:0046872">
    <property type="term" value="F:metal ion binding"/>
    <property type="evidence" value="ECO:0007669"/>
    <property type="project" value="UniProtKB-KW"/>
</dbReference>
<organism evidence="5 6">
    <name type="scientific">Eiseniibacteriota bacterium</name>
    <dbReference type="NCBI Taxonomy" id="2212470"/>
    <lineage>
        <taxon>Bacteria</taxon>
        <taxon>Candidatus Eiseniibacteriota</taxon>
    </lineage>
</organism>
<keyword evidence="2 4" id="KW-0479">Metal-binding</keyword>
<dbReference type="PANTHER" id="PTHR30632:SF0">
    <property type="entry name" value="SULFATE-BINDING PROTEIN"/>
    <property type="match status" value="1"/>
</dbReference>
<dbReference type="PIRSF" id="PIRSF004846">
    <property type="entry name" value="ModA"/>
    <property type="match status" value="1"/>
</dbReference>
<comment type="caution">
    <text evidence="5">The sequence shown here is derived from an EMBL/GenBank/DDBJ whole genome shotgun (WGS) entry which is preliminary data.</text>
</comment>
<dbReference type="InterPro" id="IPR005950">
    <property type="entry name" value="ModA"/>
</dbReference>
<feature type="binding site" evidence="4">
    <location>
        <position position="168"/>
    </location>
    <ligand>
        <name>molybdate</name>
        <dbReference type="ChEBI" id="CHEBI:36264"/>
    </ligand>
</feature>
<evidence type="ECO:0000313" key="5">
    <source>
        <dbReference type="EMBL" id="NOT33157.1"/>
    </source>
</evidence>